<gene>
    <name evidence="2" type="ORF">GCK72_003167</name>
</gene>
<dbReference type="Pfam" id="PF07735">
    <property type="entry name" value="FBA_2"/>
    <property type="match status" value="1"/>
</dbReference>
<accession>A0A6A5HVV7</accession>
<protein>
    <recommendedName>
        <fullName evidence="1">F-box domain-containing protein</fullName>
    </recommendedName>
</protein>
<comment type="caution">
    <text evidence="2">The sequence shown here is derived from an EMBL/GenBank/DDBJ whole genome shotgun (WGS) entry which is preliminary data.</text>
</comment>
<feature type="domain" description="F-box" evidence="1">
    <location>
        <begin position="4"/>
        <end position="50"/>
    </location>
</feature>
<dbReference type="EMBL" id="WUAV01000001">
    <property type="protein sequence ID" value="KAF1771341.1"/>
    <property type="molecule type" value="Genomic_DNA"/>
</dbReference>
<dbReference type="CTD" id="78773537"/>
<dbReference type="Proteomes" id="UP000483820">
    <property type="component" value="Chromosome I"/>
</dbReference>
<dbReference type="InterPro" id="IPR001810">
    <property type="entry name" value="F-box_dom"/>
</dbReference>
<dbReference type="RefSeq" id="XP_053592497.1">
    <property type="nucleotide sequence ID" value="XM_053723852.1"/>
</dbReference>
<reference evidence="2 3" key="1">
    <citation type="submission" date="2019-12" db="EMBL/GenBank/DDBJ databases">
        <title>Chromosome-level assembly of the Caenorhabditis remanei genome.</title>
        <authorList>
            <person name="Teterina A.A."/>
            <person name="Willis J.H."/>
            <person name="Phillips P.C."/>
        </authorList>
    </citation>
    <scope>NUCLEOTIDE SEQUENCE [LARGE SCALE GENOMIC DNA]</scope>
    <source>
        <strain evidence="2 3">PX506</strain>
        <tissue evidence="2">Whole organism</tissue>
    </source>
</reference>
<evidence type="ECO:0000313" key="3">
    <source>
        <dbReference type="Proteomes" id="UP000483820"/>
    </source>
</evidence>
<name>A0A6A5HVV7_CAERE</name>
<evidence type="ECO:0000259" key="1">
    <source>
        <dbReference type="PROSITE" id="PS50181"/>
    </source>
</evidence>
<dbReference type="Pfam" id="PF00646">
    <property type="entry name" value="F-box"/>
    <property type="match status" value="1"/>
</dbReference>
<dbReference type="InterPro" id="IPR012885">
    <property type="entry name" value="F-box_Sdz-33"/>
</dbReference>
<sequence>MSSSFPLLRLPQLVLCDIFKSLSIEEKFKLSLCSRKISIQINNARLYSQKVIVDPDWSGHKIRVCSENYRDLFKISIYPDFWKSHNSNTQQFSIACCAFLSAIEHLLKMFYCKISITIDHHNSDLYRPTFSRLFDLQVKFKRISIELDGSEDRVLLWNQISKKLELVEDLVIFSGMNQLTPVFASWPQNIDIRNSAWITLETLLACTCTRITLSWTHLENKDLDIILKNWKTGGFPNLNYLKIHSHRITNIGATILGMSLNELEGKVIQTDDGSKKATLRIGNQWFEMSVTRFE</sequence>
<organism evidence="2 3">
    <name type="scientific">Caenorhabditis remanei</name>
    <name type="common">Caenorhabditis vulgaris</name>
    <dbReference type="NCBI Taxonomy" id="31234"/>
    <lineage>
        <taxon>Eukaryota</taxon>
        <taxon>Metazoa</taxon>
        <taxon>Ecdysozoa</taxon>
        <taxon>Nematoda</taxon>
        <taxon>Chromadorea</taxon>
        <taxon>Rhabditida</taxon>
        <taxon>Rhabditina</taxon>
        <taxon>Rhabditomorpha</taxon>
        <taxon>Rhabditoidea</taxon>
        <taxon>Rhabditidae</taxon>
        <taxon>Peloderinae</taxon>
        <taxon>Caenorhabditis</taxon>
    </lineage>
</organism>
<dbReference type="GeneID" id="78773537"/>
<dbReference type="PROSITE" id="PS50181">
    <property type="entry name" value="FBOX"/>
    <property type="match status" value="1"/>
</dbReference>
<dbReference type="AlphaFoldDB" id="A0A6A5HVV7"/>
<proteinExistence type="predicted"/>
<dbReference type="PANTHER" id="PTHR21503:SF52">
    <property type="entry name" value="F-BOX DOMAIN-CONTAINING PROTEIN"/>
    <property type="match status" value="1"/>
</dbReference>
<evidence type="ECO:0000313" key="2">
    <source>
        <dbReference type="EMBL" id="KAF1771341.1"/>
    </source>
</evidence>
<dbReference type="PANTHER" id="PTHR21503">
    <property type="entry name" value="F-BOX-CONTAINING HYPOTHETICAL PROTEIN C.ELEGANS"/>
    <property type="match status" value="1"/>
</dbReference>
<dbReference type="KEGG" id="crq:GCK72_003167"/>